<dbReference type="EC" id="2.1.1.170" evidence="6"/>
<evidence type="ECO:0000313" key="8">
    <source>
        <dbReference type="Proteomes" id="UP000175973"/>
    </source>
</evidence>
<gene>
    <name evidence="6" type="primary">rsmG</name>
    <name evidence="7" type="ORF">A4S02_12145</name>
</gene>
<dbReference type="PANTHER" id="PTHR31760">
    <property type="entry name" value="S-ADENOSYL-L-METHIONINE-DEPENDENT METHYLTRANSFERASES SUPERFAMILY PROTEIN"/>
    <property type="match status" value="1"/>
</dbReference>
<evidence type="ECO:0000313" key="7">
    <source>
        <dbReference type="EMBL" id="AOW47398.1"/>
    </source>
</evidence>
<dbReference type="RefSeq" id="WP_070323925.1">
    <property type="nucleotide sequence ID" value="NZ_CP015164.1"/>
</dbReference>
<keyword evidence="1 6" id="KW-0963">Cytoplasm</keyword>
<feature type="binding site" evidence="6">
    <location>
        <position position="68"/>
    </location>
    <ligand>
        <name>S-adenosyl-L-methionine</name>
        <dbReference type="ChEBI" id="CHEBI:59789"/>
    </ligand>
</feature>
<dbReference type="InterPro" id="IPR029063">
    <property type="entry name" value="SAM-dependent_MTases_sf"/>
</dbReference>
<protein>
    <recommendedName>
        <fullName evidence="6">Ribosomal RNA small subunit methyltransferase G</fullName>
        <ecNumber evidence="6">2.1.1.170</ecNumber>
    </recommendedName>
    <alternativeName>
        <fullName evidence="6">16S rRNA 7-methylguanosine methyltransferase</fullName>
        <shortName evidence="6">16S rRNA m7G methyltransferase</shortName>
    </alternativeName>
</protein>
<comment type="similarity">
    <text evidence="6">Belongs to the methyltransferase superfamily. RNA methyltransferase RsmG family.</text>
</comment>
<evidence type="ECO:0000256" key="2">
    <source>
        <dbReference type="ARBA" id="ARBA00022552"/>
    </source>
</evidence>
<accession>A0A1D8QYJ9</accession>
<dbReference type="SUPFAM" id="SSF53335">
    <property type="entry name" value="S-adenosyl-L-methionine-dependent methyltransferases"/>
    <property type="match status" value="1"/>
</dbReference>
<comment type="caution">
    <text evidence="6">Lacks conserved residue(s) required for the propagation of feature annotation.</text>
</comment>
<evidence type="ECO:0000256" key="4">
    <source>
        <dbReference type="ARBA" id="ARBA00022679"/>
    </source>
</evidence>
<dbReference type="PANTHER" id="PTHR31760:SF0">
    <property type="entry name" value="S-ADENOSYL-L-METHIONINE-DEPENDENT METHYLTRANSFERASES SUPERFAMILY PROTEIN"/>
    <property type="match status" value="1"/>
</dbReference>
<name>A0A1D8QYJ9_9PROT</name>
<comment type="catalytic activity">
    <reaction evidence="6">
        <text>guanosine(527) in 16S rRNA + S-adenosyl-L-methionine = N(7)-methylguanosine(527) in 16S rRNA + S-adenosyl-L-homocysteine</text>
        <dbReference type="Rhea" id="RHEA:42732"/>
        <dbReference type="Rhea" id="RHEA-COMP:10209"/>
        <dbReference type="Rhea" id="RHEA-COMP:10210"/>
        <dbReference type="ChEBI" id="CHEBI:57856"/>
        <dbReference type="ChEBI" id="CHEBI:59789"/>
        <dbReference type="ChEBI" id="CHEBI:74269"/>
        <dbReference type="ChEBI" id="CHEBI:74480"/>
        <dbReference type="EC" id="2.1.1.170"/>
    </reaction>
</comment>
<dbReference type="Proteomes" id="UP000175973">
    <property type="component" value="Chromosome"/>
</dbReference>
<feature type="binding site" evidence="6">
    <location>
        <position position="131"/>
    </location>
    <ligand>
        <name>S-adenosyl-L-methionine</name>
        <dbReference type="ChEBI" id="CHEBI:59789"/>
    </ligand>
</feature>
<feature type="binding site" evidence="6">
    <location>
        <position position="73"/>
    </location>
    <ligand>
        <name>S-adenosyl-L-methionine</name>
        <dbReference type="ChEBI" id="CHEBI:59789"/>
    </ligand>
</feature>
<dbReference type="PIRSF" id="PIRSF003078">
    <property type="entry name" value="GidB"/>
    <property type="match status" value="1"/>
</dbReference>
<organism evidence="7 8">
    <name type="scientific">Acetobacter ascendens</name>
    <dbReference type="NCBI Taxonomy" id="481146"/>
    <lineage>
        <taxon>Bacteria</taxon>
        <taxon>Pseudomonadati</taxon>
        <taxon>Pseudomonadota</taxon>
        <taxon>Alphaproteobacteria</taxon>
        <taxon>Acetobacterales</taxon>
        <taxon>Acetobacteraceae</taxon>
        <taxon>Acetobacter</taxon>
    </lineage>
</organism>
<evidence type="ECO:0000256" key="1">
    <source>
        <dbReference type="ARBA" id="ARBA00022490"/>
    </source>
</evidence>
<feature type="binding site" evidence="6">
    <location>
        <begin position="117"/>
        <end position="118"/>
    </location>
    <ligand>
        <name>S-adenosyl-L-methionine</name>
        <dbReference type="ChEBI" id="CHEBI:59789"/>
    </ligand>
</feature>
<sequence length="198" mass="22096">MHKWPEGVHVSRETEEKLFAFVSLLEKWNPRINLVSSKDIENVWSRHVLDSLQLVPLIQGQSRFIDMGSGGGFPAVVVGIATGIPGVLIESDQRKAAFLREVARLTQTNLEVLPCRLESVKVQPAPVVTARALAPLVKLLEWAHPLLQPEGKAIFLKGQQAVQEIQDAEQVWQMDVQAYPSQTSSDGMILEVRNFNRV</sequence>
<dbReference type="InterPro" id="IPR003682">
    <property type="entry name" value="rRNA_ssu_MeTfrase_G"/>
</dbReference>
<dbReference type="GO" id="GO:0070043">
    <property type="term" value="F:rRNA (guanine-N7-)-methyltransferase activity"/>
    <property type="evidence" value="ECO:0007669"/>
    <property type="project" value="UniProtKB-UniRule"/>
</dbReference>
<keyword evidence="8" id="KW-1185">Reference proteome</keyword>
<dbReference type="NCBIfam" id="TIGR00138">
    <property type="entry name" value="rsmG_gidB"/>
    <property type="match status" value="1"/>
</dbReference>
<dbReference type="Gene3D" id="3.40.50.150">
    <property type="entry name" value="Vaccinia Virus protein VP39"/>
    <property type="match status" value="1"/>
</dbReference>
<keyword evidence="4 6" id="KW-0808">Transferase</keyword>
<comment type="subcellular location">
    <subcellularLocation>
        <location evidence="6">Cytoplasm</location>
    </subcellularLocation>
</comment>
<evidence type="ECO:0000256" key="6">
    <source>
        <dbReference type="HAMAP-Rule" id="MF_00074"/>
    </source>
</evidence>
<dbReference type="HAMAP" id="MF_00074">
    <property type="entry name" value="16SrRNA_methyltr_G"/>
    <property type="match status" value="1"/>
</dbReference>
<evidence type="ECO:0000256" key="5">
    <source>
        <dbReference type="ARBA" id="ARBA00022691"/>
    </source>
</evidence>
<dbReference type="GO" id="GO:0005829">
    <property type="term" value="C:cytosol"/>
    <property type="evidence" value="ECO:0007669"/>
    <property type="project" value="TreeGrafter"/>
</dbReference>
<proteinExistence type="inferred from homology"/>
<comment type="function">
    <text evidence="6">Specifically methylates the N7 position of guanine in position 527 of 16S rRNA.</text>
</comment>
<dbReference type="KEGG" id="aasc:A4S02_12145"/>
<dbReference type="AlphaFoldDB" id="A0A1D8QYJ9"/>
<reference evidence="8" key="1">
    <citation type="submission" date="2016-04" db="EMBL/GenBank/DDBJ databases">
        <authorList>
            <person name="Jeon C.O."/>
            <person name="Cho G.Y."/>
            <person name="Jeong H.I."/>
            <person name="Kim K.H."/>
        </authorList>
    </citation>
    <scope>NUCLEOTIDE SEQUENCE [LARGE SCALE GENOMIC DNA]</scope>
    <source>
        <strain evidence="8">LMG 1590</strain>
    </source>
</reference>
<dbReference type="Pfam" id="PF02527">
    <property type="entry name" value="GidB"/>
    <property type="match status" value="1"/>
</dbReference>
<keyword evidence="5 6" id="KW-0949">S-adenosyl-L-methionine</keyword>
<dbReference type="EMBL" id="CP015164">
    <property type="protein sequence ID" value="AOW47398.1"/>
    <property type="molecule type" value="Genomic_DNA"/>
</dbReference>
<evidence type="ECO:0000256" key="3">
    <source>
        <dbReference type="ARBA" id="ARBA00022603"/>
    </source>
</evidence>
<keyword evidence="3 6" id="KW-0489">Methyltransferase</keyword>
<keyword evidence="2 6" id="KW-0698">rRNA processing</keyword>